<organism evidence="1 2">
    <name type="scientific">Acanthoscelides obtectus</name>
    <name type="common">Bean weevil</name>
    <name type="synonym">Bruchus obtectus</name>
    <dbReference type="NCBI Taxonomy" id="200917"/>
    <lineage>
        <taxon>Eukaryota</taxon>
        <taxon>Metazoa</taxon>
        <taxon>Ecdysozoa</taxon>
        <taxon>Arthropoda</taxon>
        <taxon>Hexapoda</taxon>
        <taxon>Insecta</taxon>
        <taxon>Pterygota</taxon>
        <taxon>Neoptera</taxon>
        <taxon>Endopterygota</taxon>
        <taxon>Coleoptera</taxon>
        <taxon>Polyphaga</taxon>
        <taxon>Cucujiformia</taxon>
        <taxon>Chrysomeloidea</taxon>
        <taxon>Chrysomelidae</taxon>
        <taxon>Bruchinae</taxon>
        <taxon>Bruchini</taxon>
        <taxon>Acanthoscelides</taxon>
    </lineage>
</organism>
<reference evidence="1" key="1">
    <citation type="submission" date="2022-03" db="EMBL/GenBank/DDBJ databases">
        <authorList>
            <person name="Sayadi A."/>
        </authorList>
    </citation>
    <scope>NUCLEOTIDE SEQUENCE</scope>
</reference>
<accession>A0A9P0QDH3</accession>
<proteinExistence type="predicted"/>
<dbReference type="EMBL" id="CAKOFQ010009443">
    <property type="protein sequence ID" value="CAH2017754.1"/>
    <property type="molecule type" value="Genomic_DNA"/>
</dbReference>
<evidence type="ECO:0000313" key="2">
    <source>
        <dbReference type="Proteomes" id="UP001152888"/>
    </source>
</evidence>
<dbReference type="AlphaFoldDB" id="A0A9P0QDH3"/>
<feature type="non-terminal residue" evidence="1">
    <location>
        <position position="1"/>
    </location>
</feature>
<keyword evidence="2" id="KW-1185">Reference proteome</keyword>
<evidence type="ECO:0000313" key="1">
    <source>
        <dbReference type="EMBL" id="CAH2017754.1"/>
    </source>
</evidence>
<gene>
    <name evidence="1" type="ORF">ACAOBT_LOCUS36211</name>
</gene>
<protein>
    <submittedName>
        <fullName evidence="1">Uncharacterized protein</fullName>
    </submittedName>
</protein>
<sequence length="130" mass="14328">IPAIPYTGCSRSHSTSPSSGVFVLAHYHLNHAIIDSPLSGVGGPDHSESNRLQSLYRTSKLPTKICMSVQGKSSPSYFSRIFSLCRLPAVYIRHRAPISGCRTTGYSISEVVPCHIFRLFPTDDLWASNY</sequence>
<dbReference type="Proteomes" id="UP001152888">
    <property type="component" value="Unassembled WGS sequence"/>
</dbReference>
<comment type="caution">
    <text evidence="1">The sequence shown here is derived from an EMBL/GenBank/DDBJ whole genome shotgun (WGS) entry which is preliminary data.</text>
</comment>
<name>A0A9P0QDH3_ACAOB</name>